<name>A0A835H814_9MAGN</name>
<gene>
    <name evidence="1" type="ORF">IFM89_022882</name>
</gene>
<reference evidence="1 2" key="1">
    <citation type="submission" date="2020-10" db="EMBL/GenBank/DDBJ databases">
        <title>The Coptis chinensis genome and diversification of protoberbering-type alkaloids.</title>
        <authorList>
            <person name="Wang B."/>
            <person name="Shu S."/>
            <person name="Song C."/>
            <person name="Liu Y."/>
        </authorList>
    </citation>
    <scope>NUCLEOTIDE SEQUENCE [LARGE SCALE GENOMIC DNA]</scope>
    <source>
        <strain evidence="1">HL-2020</strain>
        <tissue evidence="1">Leaf</tissue>
    </source>
</reference>
<evidence type="ECO:0000313" key="1">
    <source>
        <dbReference type="EMBL" id="KAF9593417.1"/>
    </source>
</evidence>
<organism evidence="1 2">
    <name type="scientific">Coptis chinensis</name>
    <dbReference type="NCBI Taxonomy" id="261450"/>
    <lineage>
        <taxon>Eukaryota</taxon>
        <taxon>Viridiplantae</taxon>
        <taxon>Streptophyta</taxon>
        <taxon>Embryophyta</taxon>
        <taxon>Tracheophyta</taxon>
        <taxon>Spermatophyta</taxon>
        <taxon>Magnoliopsida</taxon>
        <taxon>Ranunculales</taxon>
        <taxon>Ranunculaceae</taxon>
        <taxon>Coptidoideae</taxon>
        <taxon>Coptis</taxon>
    </lineage>
</organism>
<sequence length="28" mass="3342">MLCGWHHLFPNGMLHLEKIDPTICFTRM</sequence>
<protein>
    <submittedName>
        <fullName evidence="1">Uncharacterized protein</fullName>
    </submittedName>
</protein>
<keyword evidence="2" id="KW-1185">Reference proteome</keyword>
<proteinExistence type="predicted"/>
<dbReference type="AlphaFoldDB" id="A0A835H814"/>
<dbReference type="EMBL" id="JADFTS010000008">
    <property type="protein sequence ID" value="KAF9593417.1"/>
    <property type="molecule type" value="Genomic_DNA"/>
</dbReference>
<accession>A0A835H814</accession>
<dbReference type="Proteomes" id="UP000631114">
    <property type="component" value="Unassembled WGS sequence"/>
</dbReference>
<evidence type="ECO:0000313" key="2">
    <source>
        <dbReference type="Proteomes" id="UP000631114"/>
    </source>
</evidence>
<comment type="caution">
    <text evidence="1">The sequence shown here is derived from an EMBL/GenBank/DDBJ whole genome shotgun (WGS) entry which is preliminary data.</text>
</comment>